<gene>
    <name evidence="2" type="ORF">N5J06_17555</name>
</gene>
<protein>
    <recommendedName>
        <fullName evidence="4">Restriction endonuclease type IV Mrr domain-containing protein</fullName>
    </recommendedName>
</protein>
<dbReference type="EMBL" id="JAOCQI010000003">
    <property type="protein sequence ID" value="MCT7312778.1"/>
    <property type="molecule type" value="Genomic_DNA"/>
</dbReference>
<reference evidence="2 3" key="1">
    <citation type="journal article" date="2023" name="Front. Microbiol.">
        <title>Ralstonia chuxiongensis sp. nov., Ralstonia mojiangensis sp. nov., and Ralstonia soli sp. nov., isolated from tobacco fields, are three novel species in the family Burkholderiaceae.</title>
        <authorList>
            <person name="Lu C.H."/>
            <person name="Zhang Y.Y."/>
            <person name="Jiang N."/>
            <person name="Chen W."/>
            <person name="Shao X."/>
            <person name="Zhao Z.M."/>
            <person name="Lu W.L."/>
            <person name="Hu X."/>
            <person name="Xi Y.X."/>
            <person name="Zou S.Y."/>
            <person name="Wei Q.J."/>
            <person name="Lin Z.L."/>
            <person name="Gong L."/>
            <person name="Gai X.T."/>
            <person name="Zhang L.Q."/>
            <person name="Li J.Y."/>
            <person name="Jin Y."/>
            <person name="Xia Z.Y."/>
        </authorList>
    </citation>
    <scope>NUCLEOTIDE SEQUENCE [LARGE SCALE GENOMIC DNA]</scope>
    <source>
        <strain evidence="2 3">22TCJT01-1</strain>
    </source>
</reference>
<dbReference type="Proteomes" id="UP001164420">
    <property type="component" value="Unassembled WGS sequence"/>
</dbReference>
<comment type="caution">
    <text evidence="2">The sequence shown here is derived from an EMBL/GenBank/DDBJ whole genome shotgun (WGS) entry which is preliminary data.</text>
</comment>
<keyword evidence="3" id="KW-1185">Reference proteome</keyword>
<sequence>MGPLLDFSAMPAPTFEQFCWWLLKKDQTLVGCKRLGGNGTAQGGIDLFAFGEKQSSKLSVFECKAWGEFSSTKLTEAVDAFLTGDWAASAEKFTIILAQQDIGAALAQRWKTEKERLKKAGIDGDLWTAHNLTLKVQLYPDILSKFFPWPSVAFFANQWMERVAFYEVVSKAFFDPRERVANWARMLVARSTLGDDASPTADDSKDHTESNDVSQRHRSVDSGSAGSTLVIDGTYRKIDQYGNSWHFNGPWFSLSVILPDRRFTRGSAAITFNRPDMEGITLTVDHNWLLERFLFRSGAPLTYQNRGFIVGAMPHNRNNFVVDLPNCRLSLQEDGVREIAAVADILTETMRSSLRALEDTWSAAGFLR</sequence>
<name>A0ABT2LBY1_9RALS</name>
<dbReference type="RefSeq" id="WP_260784944.1">
    <property type="nucleotide sequence ID" value="NZ_JAOCQI010000003.1"/>
</dbReference>
<proteinExistence type="predicted"/>
<feature type="compositionally biased region" description="Basic and acidic residues" evidence="1">
    <location>
        <begin position="202"/>
        <end position="220"/>
    </location>
</feature>
<evidence type="ECO:0008006" key="4">
    <source>
        <dbReference type="Google" id="ProtNLM"/>
    </source>
</evidence>
<evidence type="ECO:0000256" key="1">
    <source>
        <dbReference type="SAM" id="MobiDB-lite"/>
    </source>
</evidence>
<organism evidence="2 3">
    <name type="scientific">Ralstonia mojiangensis</name>
    <dbReference type="NCBI Taxonomy" id="2953895"/>
    <lineage>
        <taxon>Bacteria</taxon>
        <taxon>Pseudomonadati</taxon>
        <taxon>Pseudomonadota</taxon>
        <taxon>Betaproteobacteria</taxon>
        <taxon>Burkholderiales</taxon>
        <taxon>Burkholderiaceae</taxon>
        <taxon>Ralstonia</taxon>
    </lineage>
</organism>
<accession>A0ABT2LBY1</accession>
<evidence type="ECO:0000313" key="2">
    <source>
        <dbReference type="EMBL" id="MCT7312778.1"/>
    </source>
</evidence>
<feature type="region of interest" description="Disordered" evidence="1">
    <location>
        <begin position="195"/>
        <end position="225"/>
    </location>
</feature>
<evidence type="ECO:0000313" key="3">
    <source>
        <dbReference type="Proteomes" id="UP001164420"/>
    </source>
</evidence>